<organism evidence="4 5">
    <name type="scientific">Urochloa decumbens</name>
    <dbReference type="NCBI Taxonomy" id="240449"/>
    <lineage>
        <taxon>Eukaryota</taxon>
        <taxon>Viridiplantae</taxon>
        <taxon>Streptophyta</taxon>
        <taxon>Embryophyta</taxon>
        <taxon>Tracheophyta</taxon>
        <taxon>Spermatophyta</taxon>
        <taxon>Magnoliopsida</taxon>
        <taxon>Liliopsida</taxon>
        <taxon>Poales</taxon>
        <taxon>Poaceae</taxon>
        <taxon>PACMAD clade</taxon>
        <taxon>Panicoideae</taxon>
        <taxon>Panicodae</taxon>
        <taxon>Paniceae</taxon>
        <taxon>Melinidinae</taxon>
        <taxon>Urochloa</taxon>
    </lineage>
</organism>
<dbReference type="SUPFAM" id="SSF56112">
    <property type="entry name" value="Protein kinase-like (PK-like)"/>
    <property type="match status" value="1"/>
</dbReference>
<keyword evidence="1" id="KW-0547">Nucleotide-binding</keyword>
<dbReference type="EMBL" id="OZ075119">
    <property type="protein sequence ID" value="CAL5093120.1"/>
    <property type="molecule type" value="Genomic_DNA"/>
</dbReference>
<dbReference type="Pfam" id="PF00069">
    <property type="entry name" value="Pkinase"/>
    <property type="match status" value="2"/>
</dbReference>
<dbReference type="Gene3D" id="1.10.510.10">
    <property type="entry name" value="Transferase(Phosphotransferase) domain 1"/>
    <property type="match status" value="1"/>
</dbReference>
<sequence>MDGESSKHMKLDSILHDKHLNLHSLSLKDLREITNDFSDERLLGQGGFGRVYKGLLQNGDIIAVKKLQSTMPGLQDKQYENEVCHLMRLAHPNIVQLVGCCSETEEKLVLHNEKYVYAEKSERLLCLEYLPKGSLRNYISDAASGLDWDARYKIIADFGLSRLFGEEQTRTTTKNLDGTLGYMAPEYLNNGIISKQLDIFSLGVIIIQVVTGDKHYPDEDEISSQEFFELVLKNWRNRLEKVSGYTSQESDCRQIGRCVEIGLLCVKFDRAERPTTRRILKMLASEDTECRTEREGRLEHLGSSRNADQTTSKVLKKRHAQEKTRHQVRPSSATTIKAPVRIKKKKKQSKPRSTTAFRGGSTSRRNFLEPSTQGCRISILDTRCVWFSFHLLYS</sequence>
<dbReference type="GO" id="GO:0005524">
    <property type="term" value="F:ATP binding"/>
    <property type="evidence" value="ECO:0007669"/>
    <property type="project" value="UniProtKB-UniRule"/>
</dbReference>
<evidence type="ECO:0000256" key="1">
    <source>
        <dbReference type="PROSITE-ProRule" id="PRU10141"/>
    </source>
</evidence>
<dbReference type="Proteomes" id="UP001497457">
    <property type="component" value="Chromosome 9rd"/>
</dbReference>
<dbReference type="PANTHER" id="PTHR45707">
    <property type="entry name" value="C2 CALCIUM/LIPID-BINDING PLANT PHOSPHORIBOSYLTRANSFERASE FAMILY PROTEIN"/>
    <property type="match status" value="1"/>
</dbReference>
<reference evidence="5" key="1">
    <citation type="submission" date="2024-06" db="EMBL/GenBank/DDBJ databases">
        <authorList>
            <person name="Ryan C."/>
        </authorList>
    </citation>
    <scope>NUCLEOTIDE SEQUENCE [LARGE SCALE GENOMIC DNA]</scope>
</reference>
<dbReference type="InterPro" id="IPR000719">
    <property type="entry name" value="Prot_kinase_dom"/>
</dbReference>
<name>A0ABC9GFW7_9POAL</name>
<feature type="region of interest" description="Disordered" evidence="2">
    <location>
        <begin position="294"/>
        <end position="365"/>
    </location>
</feature>
<keyword evidence="1" id="KW-0067">ATP-binding</keyword>
<reference evidence="4 5" key="2">
    <citation type="submission" date="2024-10" db="EMBL/GenBank/DDBJ databases">
        <authorList>
            <person name="Ryan C."/>
        </authorList>
    </citation>
    <scope>NUCLEOTIDE SEQUENCE [LARGE SCALE GENOMIC DNA]</scope>
</reference>
<accession>A0ABC9GFW7</accession>
<dbReference type="PROSITE" id="PS00107">
    <property type="entry name" value="PROTEIN_KINASE_ATP"/>
    <property type="match status" value="1"/>
</dbReference>
<keyword evidence="5" id="KW-1185">Reference proteome</keyword>
<dbReference type="Gene3D" id="3.30.200.20">
    <property type="entry name" value="Phosphorylase Kinase, domain 1"/>
    <property type="match status" value="1"/>
</dbReference>
<evidence type="ECO:0000313" key="5">
    <source>
        <dbReference type="Proteomes" id="UP001497457"/>
    </source>
</evidence>
<dbReference type="PROSITE" id="PS50011">
    <property type="entry name" value="PROTEIN_KINASE_DOM"/>
    <property type="match status" value="1"/>
</dbReference>
<feature type="binding site" evidence="1">
    <location>
        <position position="66"/>
    </location>
    <ligand>
        <name>ATP</name>
        <dbReference type="ChEBI" id="CHEBI:30616"/>
    </ligand>
</feature>
<evidence type="ECO:0000313" key="4">
    <source>
        <dbReference type="EMBL" id="CAL5093120.1"/>
    </source>
</evidence>
<dbReference type="InterPro" id="IPR017441">
    <property type="entry name" value="Protein_kinase_ATP_BS"/>
</dbReference>
<feature type="compositionally biased region" description="Basic residues" evidence="2">
    <location>
        <begin position="340"/>
        <end position="350"/>
    </location>
</feature>
<gene>
    <name evidence="4" type="ORF">URODEC1_LOCUS115231</name>
</gene>
<proteinExistence type="predicted"/>
<evidence type="ECO:0000259" key="3">
    <source>
        <dbReference type="PROSITE" id="PS50011"/>
    </source>
</evidence>
<protein>
    <recommendedName>
        <fullName evidence="3">Protein kinase domain-containing protein</fullName>
    </recommendedName>
</protein>
<dbReference type="PANTHER" id="PTHR45707:SF71">
    <property type="entry name" value="PROTEIN KINASE DOMAIN-CONTAINING PROTEIN"/>
    <property type="match status" value="1"/>
</dbReference>
<evidence type="ECO:0000256" key="2">
    <source>
        <dbReference type="SAM" id="MobiDB-lite"/>
    </source>
</evidence>
<dbReference type="InterPro" id="IPR011009">
    <property type="entry name" value="Kinase-like_dom_sf"/>
</dbReference>
<dbReference type="AlphaFoldDB" id="A0ABC9GFW7"/>
<feature type="compositionally biased region" description="Polar residues" evidence="2">
    <location>
        <begin position="303"/>
        <end position="313"/>
    </location>
</feature>
<feature type="compositionally biased region" description="Polar residues" evidence="2">
    <location>
        <begin position="351"/>
        <end position="365"/>
    </location>
</feature>
<dbReference type="FunFam" id="3.30.200.20:FF:000465">
    <property type="entry name" value="Cysteine-rich receptor-like protein kinase 6"/>
    <property type="match status" value="1"/>
</dbReference>
<feature type="domain" description="Protein kinase" evidence="3">
    <location>
        <begin position="37"/>
        <end position="285"/>
    </location>
</feature>